<organism evidence="2 3">
    <name type="scientific">Mytilus coruscus</name>
    <name type="common">Sea mussel</name>
    <dbReference type="NCBI Taxonomy" id="42192"/>
    <lineage>
        <taxon>Eukaryota</taxon>
        <taxon>Metazoa</taxon>
        <taxon>Spiralia</taxon>
        <taxon>Lophotrochozoa</taxon>
        <taxon>Mollusca</taxon>
        <taxon>Bivalvia</taxon>
        <taxon>Autobranchia</taxon>
        <taxon>Pteriomorphia</taxon>
        <taxon>Mytilida</taxon>
        <taxon>Mytiloidea</taxon>
        <taxon>Mytilidae</taxon>
        <taxon>Mytilinae</taxon>
        <taxon>Mytilus</taxon>
    </lineage>
</organism>
<evidence type="ECO:0000256" key="1">
    <source>
        <dbReference type="SAM" id="MobiDB-lite"/>
    </source>
</evidence>
<reference evidence="2 3" key="1">
    <citation type="submission" date="2020-06" db="EMBL/GenBank/DDBJ databases">
        <authorList>
            <person name="Li R."/>
            <person name="Bekaert M."/>
        </authorList>
    </citation>
    <scope>NUCLEOTIDE SEQUENCE [LARGE SCALE GENOMIC DNA]</scope>
    <source>
        <strain evidence="3">wild</strain>
    </source>
</reference>
<evidence type="ECO:0008006" key="4">
    <source>
        <dbReference type="Google" id="ProtNLM"/>
    </source>
</evidence>
<feature type="region of interest" description="Disordered" evidence="1">
    <location>
        <begin position="80"/>
        <end position="146"/>
    </location>
</feature>
<dbReference type="EMBL" id="CACVKT020005601">
    <property type="protein sequence ID" value="CAC5396046.1"/>
    <property type="molecule type" value="Genomic_DNA"/>
</dbReference>
<proteinExistence type="predicted"/>
<name>A0A6J8CKD7_MYTCO</name>
<gene>
    <name evidence="2" type="ORF">MCOR_30649</name>
</gene>
<evidence type="ECO:0000313" key="3">
    <source>
        <dbReference type="Proteomes" id="UP000507470"/>
    </source>
</evidence>
<dbReference type="Proteomes" id="UP000507470">
    <property type="component" value="Unassembled WGS sequence"/>
</dbReference>
<dbReference type="AlphaFoldDB" id="A0A6J8CKD7"/>
<feature type="compositionally biased region" description="Basic residues" evidence="1">
    <location>
        <begin position="83"/>
        <end position="99"/>
    </location>
</feature>
<feature type="compositionally biased region" description="Polar residues" evidence="1">
    <location>
        <begin position="112"/>
        <end position="127"/>
    </location>
</feature>
<protein>
    <recommendedName>
        <fullName evidence="4">Endonuclease/exonuclease/phosphatase domain-containing protein</fullName>
    </recommendedName>
</protein>
<accession>A0A6J8CKD7</accession>
<evidence type="ECO:0000313" key="2">
    <source>
        <dbReference type="EMBL" id="CAC5396046.1"/>
    </source>
</evidence>
<keyword evidence="3" id="KW-1185">Reference proteome</keyword>
<sequence>MPTHTTYQPTPPPKYPHMRPQVIINQYGRPPYQAMAATNLQHPPIPPFSQRSHHPYHTGNSNIQNQRHNAMHEQIPTYNNNSKRTKQQQKVHNKQKPIHKPPQSDYSIDIGTPTTANIQNQHSTTTINRDEQQDEQNFETNKHSTEQHFRGKQSLDSGLADQNANITIGTLNIQNIKGYSVYLQTVLKSLDILCIQEHWILSLEKDIIKKISIVVE</sequence>